<dbReference type="Pfam" id="PF00699">
    <property type="entry name" value="Urease_beta"/>
    <property type="match status" value="1"/>
</dbReference>
<comment type="PTM">
    <text evidence="6">Carbamylation allows a single lysine to coordinate two nickel ions.</text>
</comment>
<evidence type="ECO:0000256" key="2">
    <source>
        <dbReference type="ARBA" id="ARBA00012934"/>
    </source>
</evidence>
<proteinExistence type="inferred from homology"/>
<protein>
    <recommendedName>
        <fullName evidence="2">urease</fullName>
        <ecNumber evidence="2">3.5.1.5</ecNumber>
    </recommendedName>
</protein>
<feature type="binding site" evidence="7">
    <location>
        <position position="342"/>
    </location>
    <ligand>
        <name>substrate</name>
    </ligand>
</feature>
<evidence type="ECO:0000256" key="7">
    <source>
        <dbReference type="PROSITE-ProRule" id="PRU00700"/>
    </source>
</evidence>
<dbReference type="GO" id="GO:0043419">
    <property type="term" value="P:urea catabolic process"/>
    <property type="evidence" value="ECO:0007669"/>
    <property type="project" value="UniProtKB-UniPathway"/>
</dbReference>
<dbReference type="UniPathway" id="UPA00258">
    <property type="reaction ID" value="UER00370"/>
</dbReference>
<keyword evidence="10" id="KW-1185">Reference proteome</keyword>
<dbReference type="HAMAP" id="MF_01954">
    <property type="entry name" value="Urease_beta"/>
    <property type="match status" value="1"/>
</dbReference>
<gene>
    <name evidence="9" type="ORF">RF55_18148</name>
</gene>
<dbReference type="InterPro" id="IPR036461">
    <property type="entry name" value="Urease_betasu_sf"/>
</dbReference>
<dbReference type="OrthoDB" id="6429156at2759"/>
<feature type="domain" description="Urease" evidence="8">
    <location>
        <begin position="252"/>
        <end position="347"/>
    </location>
</feature>
<dbReference type="InterPro" id="IPR011612">
    <property type="entry name" value="Urease_alpha_N_dom"/>
</dbReference>
<dbReference type="EMBL" id="LBMM01017037">
    <property type="protein sequence ID" value="KMQ84225.1"/>
    <property type="molecule type" value="Genomic_DNA"/>
</dbReference>
<dbReference type="GO" id="GO:0009039">
    <property type="term" value="F:urease activity"/>
    <property type="evidence" value="ECO:0007669"/>
    <property type="project" value="UniProtKB-EC"/>
</dbReference>
<dbReference type="CDD" id="cd00407">
    <property type="entry name" value="Urease_beta"/>
    <property type="match status" value="1"/>
</dbReference>
<evidence type="ECO:0000256" key="5">
    <source>
        <dbReference type="ARBA" id="ARBA00022801"/>
    </source>
</evidence>
<organism evidence="9 10">
    <name type="scientific">Lasius niger</name>
    <name type="common">Black garden ant</name>
    <dbReference type="NCBI Taxonomy" id="67767"/>
    <lineage>
        <taxon>Eukaryota</taxon>
        <taxon>Metazoa</taxon>
        <taxon>Ecdysozoa</taxon>
        <taxon>Arthropoda</taxon>
        <taxon>Hexapoda</taxon>
        <taxon>Insecta</taxon>
        <taxon>Pterygota</taxon>
        <taxon>Neoptera</taxon>
        <taxon>Endopterygota</taxon>
        <taxon>Hymenoptera</taxon>
        <taxon>Apocrita</taxon>
        <taxon>Aculeata</taxon>
        <taxon>Formicoidea</taxon>
        <taxon>Formicidae</taxon>
        <taxon>Formicinae</taxon>
        <taxon>Lasius</taxon>
        <taxon>Lasius</taxon>
    </lineage>
</organism>
<evidence type="ECO:0000313" key="9">
    <source>
        <dbReference type="EMBL" id="KMQ84225.1"/>
    </source>
</evidence>
<dbReference type="AlphaFoldDB" id="A0A0J7MUR5"/>
<dbReference type="SUPFAM" id="SSF51278">
    <property type="entry name" value="Urease, beta-subunit"/>
    <property type="match status" value="1"/>
</dbReference>
<dbReference type="SUPFAM" id="SSF51338">
    <property type="entry name" value="Composite domain of metallo-dependent hydrolases"/>
    <property type="match status" value="1"/>
</dbReference>
<dbReference type="Pfam" id="PF00449">
    <property type="entry name" value="Urease_alpha"/>
    <property type="match status" value="1"/>
</dbReference>
<evidence type="ECO:0000256" key="1">
    <source>
        <dbReference type="ARBA" id="ARBA00004897"/>
    </source>
</evidence>
<comment type="caution">
    <text evidence="9">The sequence shown here is derived from an EMBL/GenBank/DDBJ whole genome shotgun (WGS) entry which is preliminary data.</text>
</comment>
<feature type="modified residue" description="N6-carboxylysine" evidence="6">
    <location>
        <position position="340"/>
    </location>
</feature>
<evidence type="ECO:0000256" key="6">
    <source>
        <dbReference type="PIRSR" id="PIRSR611612-50"/>
    </source>
</evidence>
<dbReference type="InterPro" id="IPR011059">
    <property type="entry name" value="Metal-dep_hydrolase_composite"/>
</dbReference>
<keyword evidence="4" id="KW-0479">Metal-binding</keyword>
<comment type="pathway">
    <text evidence="1">Nitrogen metabolism; urea degradation; CO(2) and NH(3) from urea (urease route): step 1/1.</text>
</comment>
<dbReference type="EC" id="3.5.1.5" evidence="2"/>
<dbReference type="InterPro" id="IPR029754">
    <property type="entry name" value="Urease_Ni-bd"/>
</dbReference>
<dbReference type="InterPro" id="IPR002019">
    <property type="entry name" value="Urease_beta-like"/>
</dbReference>
<comment type="caution">
    <text evidence="7">Lacks conserved residue(s) required for the propagation of feature annotation.</text>
</comment>
<evidence type="ECO:0000256" key="4">
    <source>
        <dbReference type="ARBA" id="ARBA00022723"/>
    </source>
</evidence>
<evidence type="ECO:0000259" key="8">
    <source>
        <dbReference type="PROSITE" id="PS51368"/>
    </source>
</evidence>
<dbReference type="Pfam" id="PF01979">
    <property type="entry name" value="Amidohydro_1"/>
    <property type="match status" value="1"/>
</dbReference>
<dbReference type="Gene3D" id="2.30.40.10">
    <property type="entry name" value="Urease, subunit C, domain 1"/>
    <property type="match status" value="1"/>
</dbReference>
<dbReference type="NCBIfam" id="TIGR00192">
    <property type="entry name" value="urease_beta"/>
    <property type="match status" value="1"/>
</dbReference>
<dbReference type="PANTHER" id="PTHR33569">
    <property type="entry name" value="UREASE"/>
    <property type="match status" value="1"/>
</dbReference>
<dbReference type="PROSITE" id="PS51368">
    <property type="entry name" value="UREASE_3"/>
    <property type="match status" value="1"/>
</dbReference>
<dbReference type="GO" id="GO:0016151">
    <property type="term" value="F:nickel cation binding"/>
    <property type="evidence" value="ECO:0007669"/>
    <property type="project" value="InterPro"/>
</dbReference>
<dbReference type="STRING" id="67767.A0A0J7MUR5"/>
<dbReference type="InterPro" id="IPR017951">
    <property type="entry name" value="Urease_asu_c"/>
</dbReference>
<accession>A0A0J7MUR5</accession>
<dbReference type="NCBIfam" id="NF009682">
    <property type="entry name" value="PRK13203.1"/>
    <property type="match status" value="1"/>
</dbReference>
<keyword evidence="3" id="KW-0533">Nickel</keyword>
<evidence type="ECO:0000313" key="10">
    <source>
        <dbReference type="Proteomes" id="UP000036403"/>
    </source>
</evidence>
<dbReference type="PANTHER" id="PTHR33569:SF1">
    <property type="entry name" value="UREASE"/>
    <property type="match status" value="1"/>
</dbReference>
<evidence type="ECO:0000256" key="3">
    <source>
        <dbReference type="ARBA" id="ARBA00022596"/>
    </source>
</evidence>
<dbReference type="PaxDb" id="67767-A0A0J7MUR5"/>
<keyword evidence="5" id="KW-0378">Hydrolase</keyword>
<name>A0A0J7MUR5_LASNI</name>
<reference evidence="9 10" key="1">
    <citation type="submission" date="2015-04" db="EMBL/GenBank/DDBJ databases">
        <title>Lasius niger genome sequencing.</title>
        <authorList>
            <person name="Konorov E.A."/>
            <person name="Nikitin M.A."/>
            <person name="Kirill M.V."/>
            <person name="Chang P."/>
        </authorList>
    </citation>
    <scope>NUCLEOTIDE SEQUENCE [LARGE SCALE GENOMIC DNA]</scope>
    <source>
        <tissue evidence="9">Whole</tissue>
    </source>
</reference>
<dbReference type="Proteomes" id="UP000036403">
    <property type="component" value="Unassembled WGS sequence"/>
</dbReference>
<dbReference type="Gene3D" id="2.10.150.10">
    <property type="entry name" value="Urease, beta subunit"/>
    <property type="match status" value="1"/>
</dbReference>
<dbReference type="InterPro" id="IPR050069">
    <property type="entry name" value="Urease_subunit"/>
</dbReference>
<sequence>MKKHDKEKHVPPGGYILSESPITFNEDRETVILTVRNTGDRPIQVGSHFHFFEANKALQFDRAAAFGKRLNITATTAIRFEPGDEIEVALIAIGGKQTVYGFNNLVDGWAGDSPVAAGERVKKTIDEYAGLFGPTTGDKIRLGDTQLFIEIEKDLRGYGEESVYGGGKSLRDGMGADNRLTSDNVLDLVITNVTILDARQGVIKADVGIKNGLIAGIGKSGNPAMMNGVTPGMVVGVSTDAISGEHLILTAAGIDTHIHFISPQQAAHALSNGVTTFFGGGVGPTDGSNGTTVTAGPWHIHRMLRAFESMPVNVGMLGKGHASHAAPLVEQIAAGVAGLKVHELGGI</sequence>
<dbReference type="PROSITE" id="PS01120">
    <property type="entry name" value="UREASE_1"/>
    <property type="match status" value="1"/>
</dbReference>
<dbReference type="GO" id="GO:0035550">
    <property type="term" value="C:urease complex"/>
    <property type="evidence" value="ECO:0007669"/>
    <property type="project" value="InterPro"/>
</dbReference>
<feature type="non-terminal residue" evidence="9">
    <location>
        <position position="347"/>
    </location>
</feature>
<dbReference type="InterPro" id="IPR006680">
    <property type="entry name" value="Amidohydro-rel"/>
</dbReference>